<dbReference type="Gene3D" id="1.20.120.530">
    <property type="entry name" value="GntR ligand-binding domain-like"/>
    <property type="match status" value="1"/>
</dbReference>
<dbReference type="InterPro" id="IPR000524">
    <property type="entry name" value="Tscrpt_reg_HTH_GntR"/>
</dbReference>
<evidence type="ECO:0000259" key="4">
    <source>
        <dbReference type="PROSITE" id="PS50949"/>
    </source>
</evidence>
<organism evidence="5 6">
    <name type="scientific">Oceanococcus atlanticus</name>
    <dbReference type="NCBI Taxonomy" id="1317117"/>
    <lineage>
        <taxon>Bacteria</taxon>
        <taxon>Pseudomonadati</taxon>
        <taxon>Pseudomonadota</taxon>
        <taxon>Gammaproteobacteria</taxon>
        <taxon>Chromatiales</taxon>
        <taxon>Oceanococcaceae</taxon>
        <taxon>Oceanococcus</taxon>
    </lineage>
</organism>
<dbReference type="EMBL" id="AQQV01000002">
    <property type="protein sequence ID" value="ORE87161.1"/>
    <property type="molecule type" value="Genomic_DNA"/>
</dbReference>
<dbReference type="SUPFAM" id="SSF46785">
    <property type="entry name" value="Winged helix' DNA-binding domain"/>
    <property type="match status" value="1"/>
</dbReference>
<dbReference type="SMART" id="SM00895">
    <property type="entry name" value="FCD"/>
    <property type="match status" value="1"/>
</dbReference>
<dbReference type="Proteomes" id="UP000192342">
    <property type="component" value="Unassembled WGS sequence"/>
</dbReference>
<dbReference type="GO" id="GO:0003700">
    <property type="term" value="F:DNA-binding transcription factor activity"/>
    <property type="evidence" value="ECO:0007669"/>
    <property type="project" value="InterPro"/>
</dbReference>
<evidence type="ECO:0000256" key="1">
    <source>
        <dbReference type="ARBA" id="ARBA00023015"/>
    </source>
</evidence>
<dbReference type="InterPro" id="IPR008920">
    <property type="entry name" value="TF_FadR/GntR_C"/>
</dbReference>
<dbReference type="PANTHER" id="PTHR43537">
    <property type="entry name" value="TRANSCRIPTIONAL REGULATOR, GNTR FAMILY"/>
    <property type="match status" value="1"/>
</dbReference>
<evidence type="ECO:0000313" key="6">
    <source>
        <dbReference type="Proteomes" id="UP000192342"/>
    </source>
</evidence>
<keyword evidence="3" id="KW-0804">Transcription</keyword>
<dbReference type="Gene3D" id="1.10.10.10">
    <property type="entry name" value="Winged helix-like DNA-binding domain superfamily/Winged helix DNA-binding domain"/>
    <property type="match status" value="1"/>
</dbReference>
<dbReference type="PRINTS" id="PR00035">
    <property type="entry name" value="HTHGNTR"/>
</dbReference>
<keyword evidence="1" id="KW-0805">Transcription regulation</keyword>
<dbReference type="InterPro" id="IPR036388">
    <property type="entry name" value="WH-like_DNA-bd_sf"/>
</dbReference>
<dbReference type="CDD" id="cd07377">
    <property type="entry name" value="WHTH_GntR"/>
    <property type="match status" value="1"/>
</dbReference>
<reference evidence="5 6" key="1">
    <citation type="submission" date="2013-04" db="EMBL/GenBank/DDBJ databases">
        <title>Oceanococcus atlanticus 22II-S10r2 Genome Sequencing.</title>
        <authorList>
            <person name="Lai Q."/>
            <person name="Li G."/>
            <person name="Shao Z."/>
        </authorList>
    </citation>
    <scope>NUCLEOTIDE SEQUENCE [LARGE SCALE GENOMIC DNA]</scope>
    <source>
        <strain evidence="5 6">22II-S10r2</strain>
    </source>
</reference>
<keyword evidence="6" id="KW-1185">Reference proteome</keyword>
<comment type="caution">
    <text evidence="5">The sequence shown here is derived from an EMBL/GenBank/DDBJ whole genome shotgun (WGS) entry which is preliminary data.</text>
</comment>
<evidence type="ECO:0000256" key="2">
    <source>
        <dbReference type="ARBA" id="ARBA00023125"/>
    </source>
</evidence>
<dbReference type="RefSeq" id="WP_083561353.1">
    <property type="nucleotide sequence ID" value="NZ_AQQV01000002.1"/>
</dbReference>
<dbReference type="STRING" id="1317117.ATO7_08977"/>
<dbReference type="PROSITE" id="PS50949">
    <property type="entry name" value="HTH_GNTR"/>
    <property type="match status" value="1"/>
</dbReference>
<name>A0A1Y1SE14_9GAMM</name>
<dbReference type="OrthoDB" id="5683977at2"/>
<dbReference type="Pfam" id="PF00392">
    <property type="entry name" value="GntR"/>
    <property type="match status" value="1"/>
</dbReference>
<feature type="domain" description="HTH gntR-type" evidence="4">
    <location>
        <begin position="8"/>
        <end position="76"/>
    </location>
</feature>
<proteinExistence type="predicted"/>
<evidence type="ECO:0000256" key="3">
    <source>
        <dbReference type="ARBA" id="ARBA00023163"/>
    </source>
</evidence>
<gene>
    <name evidence="5" type="ORF">ATO7_08977</name>
</gene>
<keyword evidence="2" id="KW-0238">DNA-binding</keyword>
<sequence length="245" mass="26426">MFQTVEKRSLSEAVYAQLRDRILSDELSAGEELPSERVLTELLGVNRGAVREALKRLQQARLIAVRHGGATQVLDWRREAGLEMLPSLLVSASGQINTEVARGILSLRQSLAPTIAAAAAQQAQTALADGLDGMLERMQAAGGDDARLQVLALDYWREVIDGSGNIAYRLAFNSLEATYAAIRPLLTAVMREEFRDIAGLKALAQAIRQGDSQAAHDHAAAHVALGGQAIERLLQQLGSRQKGQA</sequence>
<dbReference type="SMART" id="SM00345">
    <property type="entry name" value="HTH_GNTR"/>
    <property type="match status" value="1"/>
</dbReference>
<dbReference type="PANTHER" id="PTHR43537:SF24">
    <property type="entry name" value="GLUCONATE OPERON TRANSCRIPTIONAL REPRESSOR"/>
    <property type="match status" value="1"/>
</dbReference>
<evidence type="ECO:0000313" key="5">
    <source>
        <dbReference type="EMBL" id="ORE87161.1"/>
    </source>
</evidence>
<protein>
    <submittedName>
        <fullName evidence="5">GntR family transcriptional regulator</fullName>
    </submittedName>
</protein>
<dbReference type="AlphaFoldDB" id="A0A1Y1SE14"/>
<dbReference type="InterPro" id="IPR036390">
    <property type="entry name" value="WH_DNA-bd_sf"/>
</dbReference>
<dbReference type="GO" id="GO:0003677">
    <property type="term" value="F:DNA binding"/>
    <property type="evidence" value="ECO:0007669"/>
    <property type="project" value="UniProtKB-KW"/>
</dbReference>
<dbReference type="Pfam" id="PF07729">
    <property type="entry name" value="FCD"/>
    <property type="match status" value="1"/>
</dbReference>
<accession>A0A1Y1SE14</accession>
<dbReference type="SUPFAM" id="SSF48008">
    <property type="entry name" value="GntR ligand-binding domain-like"/>
    <property type="match status" value="1"/>
</dbReference>
<dbReference type="InterPro" id="IPR011711">
    <property type="entry name" value="GntR_C"/>
</dbReference>